<dbReference type="AlphaFoldDB" id="A0A9Q8USX1"/>
<dbReference type="Pfam" id="PF00686">
    <property type="entry name" value="CBM_20"/>
    <property type="match status" value="1"/>
</dbReference>
<sequence>MYSFKLLMAILLFFLFIPSTLEAVTTISFNNNNNNNNNNNAVTQQEELSLHDVVSNATTNSTLETLDKRQTANVVVTFNLLVVTTYGQMIGCIGSIAQLGSWNPRMGLAMNTDPAFSTTFPNWIGTISLPAGTAIMYKYVKLADSGETWEADPNRAWTVPSGVASATLYDSWQEDPRSTFITSTITVTSTTSVTNTVRSTTYTTRSVPVTTTITSTAQVGVTNTVTSSTTVTYVYRESGATTADPQPVANTRTATQTSTSITTIVNQQPSTYSTTQIATGTVYQTVYSTVTNTIAGVTTQPATSQTTRIVTATAAPRYTTLQQPMTSTLIPSTETMPILTVYSTSTSVSSFPVTSTSVSTRPITSTTSYLSTTTRVLTSSGNLITQTSIFTGSTTFVTTYSTTYLTTFSQTVTEVSTRSSTIVNTRDVTNTASATLYTTGTASQTNPTSTASAPTRTSTLSDSSTTLPATLVILSSTSILISSIPATSTLITTQPVTRDNPDQHIPFDIFDDFRPNADRIQYAIKQAHEYDLWGFNGCRNGLLERDCEPDVANSDAIGTNENFHFAGIADYVARFYGYLNTSEFVDHVAGRLGHHQFYVHEHITTPTDLGPCVYGCTYFYDKLFEYHHEGNFGIRPSHYPDLHIDPNQHVFNHFKLSVYDAPAWYPDRRKYGTVQRDELERNHFYGRGLNLHHPEYFIAKSYLYSYSSGPDLDESQHSHFALSSRDPFEHKYQGLDWYQHISDDLKLSFYNASARHINICPDRPILYYQLSRHHCHSNSFGIHYIVCYKPCSSIDFYRSPTSNLHPLNINYFANGISGDIQHEHEGLECPGDIHFGLDCTLDFHKQLLNHDHTRYVKQWIFGHSNAHLKRHKYICHNLELTFALHDGANGQLFGYSTIDPNQYHTRNDNSSTLNLPYGDPATHKTHINGYSLASSVFYVPDEPHLTVPGHSAIEHNLADFEHTSYDHRRFHRASDNIDCL</sequence>
<keyword evidence="1" id="KW-0119">Carbohydrate metabolism</keyword>
<evidence type="ECO:0000256" key="2">
    <source>
        <dbReference type="ARBA" id="ARBA00023326"/>
    </source>
</evidence>
<evidence type="ECO:0000256" key="4">
    <source>
        <dbReference type="SAM" id="SignalP"/>
    </source>
</evidence>
<feature type="chain" id="PRO_5040442002" evidence="4">
    <location>
        <begin position="24"/>
        <end position="980"/>
    </location>
</feature>
<accession>A0A9Q8USX1</accession>
<dbReference type="InterPro" id="IPR002044">
    <property type="entry name" value="CBM20"/>
</dbReference>
<feature type="signal peptide" evidence="4">
    <location>
        <begin position="1"/>
        <end position="23"/>
    </location>
</feature>
<dbReference type="Gene3D" id="2.60.40.10">
    <property type="entry name" value="Immunoglobulins"/>
    <property type="match status" value="1"/>
</dbReference>
<evidence type="ECO:0000256" key="1">
    <source>
        <dbReference type="ARBA" id="ARBA00023277"/>
    </source>
</evidence>
<dbReference type="PROSITE" id="PS51166">
    <property type="entry name" value="CBM20"/>
    <property type="match status" value="1"/>
</dbReference>
<feature type="compositionally biased region" description="Low complexity" evidence="3">
    <location>
        <begin position="441"/>
        <end position="461"/>
    </location>
</feature>
<organism evidence="6 7">
    <name type="scientific">Passalora fulva</name>
    <name type="common">Tomato leaf mold</name>
    <name type="synonym">Cladosporium fulvum</name>
    <dbReference type="NCBI Taxonomy" id="5499"/>
    <lineage>
        <taxon>Eukaryota</taxon>
        <taxon>Fungi</taxon>
        <taxon>Dikarya</taxon>
        <taxon>Ascomycota</taxon>
        <taxon>Pezizomycotina</taxon>
        <taxon>Dothideomycetes</taxon>
        <taxon>Dothideomycetidae</taxon>
        <taxon>Mycosphaerellales</taxon>
        <taxon>Mycosphaerellaceae</taxon>
        <taxon>Fulvia</taxon>
    </lineage>
</organism>
<feature type="domain" description="CBM20" evidence="5">
    <location>
        <begin position="68"/>
        <end position="174"/>
    </location>
</feature>
<dbReference type="PANTHER" id="PTHR15048:SF0">
    <property type="entry name" value="STARCH-BINDING DOMAIN-CONTAINING PROTEIN 1"/>
    <property type="match status" value="1"/>
</dbReference>
<evidence type="ECO:0000313" key="7">
    <source>
        <dbReference type="Proteomes" id="UP000756132"/>
    </source>
</evidence>
<evidence type="ECO:0000259" key="5">
    <source>
        <dbReference type="PROSITE" id="PS51166"/>
    </source>
</evidence>
<dbReference type="EMBL" id="CP090170">
    <property type="protein sequence ID" value="UJO21222.1"/>
    <property type="molecule type" value="Genomic_DNA"/>
</dbReference>
<dbReference type="InterPro" id="IPR013784">
    <property type="entry name" value="Carb-bd-like_fold"/>
</dbReference>
<reference evidence="6" key="2">
    <citation type="journal article" date="2022" name="Microb. Genom.">
        <title>A chromosome-scale genome assembly of the tomato pathogen Cladosporium fulvum reveals a compartmentalized genome architecture and the presence of a dispensable chromosome.</title>
        <authorList>
            <person name="Zaccaron A.Z."/>
            <person name="Chen L.H."/>
            <person name="Samaras A."/>
            <person name="Stergiopoulos I."/>
        </authorList>
    </citation>
    <scope>NUCLEOTIDE SEQUENCE</scope>
    <source>
        <strain evidence="6">Race5_Kim</strain>
    </source>
</reference>
<dbReference type="SMART" id="SM01065">
    <property type="entry name" value="CBM_2"/>
    <property type="match status" value="1"/>
</dbReference>
<dbReference type="KEGG" id="ffu:CLAFUR5_11219"/>
<name>A0A9Q8USX1_PASFU</name>
<dbReference type="OrthoDB" id="550577at2759"/>
<evidence type="ECO:0000256" key="3">
    <source>
        <dbReference type="SAM" id="MobiDB-lite"/>
    </source>
</evidence>
<keyword evidence="2" id="KW-0624">Polysaccharide degradation</keyword>
<dbReference type="SUPFAM" id="SSF49452">
    <property type="entry name" value="Starch-binding domain-like"/>
    <property type="match status" value="1"/>
</dbReference>
<dbReference type="GO" id="GO:2001070">
    <property type="term" value="F:starch binding"/>
    <property type="evidence" value="ECO:0007669"/>
    <property type="project" value="InterPro"/>
</dbReference>
<dbReference type="InterPro" id="IPR013783">
    <property type="entry name" value="Ig-like_fold"/>
</dbReference>
<dbReference type="GO" id="GO:0000272">
    <property type="term" value="P:polysaccharide catabolic process"/>
    <property type="evidence" value="ECO:0007669"/>
    <property type="project" value="UniProtKB-KW"/>
</dbReference>
<keyword evidence="4" id="KW-0732">Signal</keyword>
<dbReference type="Proteomes" id="UP000756132">
    <property type="component" value="Chromosome 8"/>
</dbReference>
<feature type="region of interest" description="Disordered" evidence="3">
    <location>
        <begin position="439"/>
        <end position="461"/>
    </location>
</feature>
<proteinExistence type="predicted"/>
<gene>
    <name evidence="6" type="ORF">CLAFUR5_11219</name>
</gene>
<reference evidence="6" key="1">
    <citation type="submission" date="2021-12" db="EMBL/GenBank/DDBJ databases">
        <authorList>
            <person name="Zaccaron A."/>
            <person name="Stergiopoulos I."/>
        </authorList>
    </citation>
    <scope>NUCLEOTIDE SEQUENCE</scope>
    <source>
        <strain evidence="6">Race5_Kim</strain>
    </source>
</reference>
<protein>
    <submittedName>
        <fullName evidence="6">Glucoamylase</fullName>
    </submittedName>
</protein>
<dbReference type="GO" id="GO:0016020">
    <property type="term" value="C:membrane"/>
    <property type="evidence" value="ECO:0007669"/>
    <property type="project" value="TreeGrafter"/>
</dbReference>
<dbReference type="RefSeq" id="XP_047765588.1">
    <property type="nucleotide sequence ID" value="XM_047910367.1"/>
</dbReference>
<evidence type="ECO:0000313" key="6">
    <source>
        <dbReference type="EMBL" id="UJO21222.1"/>
    </source>
</evidence>
<dbReference type="GeneID" id="71991097"/>
<keyword evidence="7" id="KW-1185">Reference proteome</keyword>
<dbReference type="PANTHER" id="PTHR15048">
    <property type="entry name" value="STARCH-BINDING DOMAIN-CONTAINING PROTEIN 1"/>
    <property type="match status" value="1"/>
</dbReference>